<reference evidence="2" key="1">
    <citation type="submission" date="2020-10" db="EMBL/GenBank/DDBJ databases">
        <title>Taxonomic study of unclassified bacteria belonging to the class Ktedonobacteria.</title>
        <authorList>
            <person name="Yabe S."/>
            <person name="Wang C.M."/>
            <person name="Zheng Y."/>
            <person name="Sakai Y."/>
            <person name="Cavaletti L."/>
            <person name="Monciardini P."/>
            <person name="Donadio S."/>
        </authorList>
    </citation>
    <scope>NUCLEOTIDE SEQUENCE</scope>
    <source>
        <strain evidence="2">SOSP1-1</strain>
    </source>
</reference>
<dbReference type="SUPFAM" id="SSF53474">
    <property type="entry name" value="alpha/beta-Hydrolases"/>
    <property type="match status" value="1"/>
</dbReference>
<evidence type="ECO:0000313" key="3">
    <source>
        <dbReference type="Proteomes" id="UP000612362"/>
    </source>
</evidence>
<name>A0A8J3MRW0_9CHLR</name>
<dbReference type="PANTHER" id="PTHR42103:SF2">
    <property type="entry name" value="AB HYDROLASE-1 DOMAIN-CONTAINING PROTEIN"/>
    <property type="match status" value="1"/>
</dbReference>
<sequence length="224" mass="24570">MTSSAPVERAISFYSKGQPALILEGVLHEPVQRTQLAPIVILCHPQPASSDMNDGLLVALARSLAQAGMYALRFNFRGVGRSQGQQTDGRLEPLDLAGAIDLALSIRDVNSSKLCVVGHGFGAYIALLYAPFDLRVRTLISISLPLFRAMGGFPRQFERPKLFMTGEFDEICPLYKLEPFVEQQQGPKGIKVVTGARHLMRGFEEPAVNAARTYLLKWANMPGV</sequence>
<organism evidence="2 3">
    <name type="scientific">Ktedonospora formicarum</name>
    <dbReference type="NCBI Taxonomy" id="2778364"/>
    <lineage>
        <taxon>Bacteria</taxon>
        <taxon>Bacillati</taxon>
        <taxon>Chloroflexota</taxon>
        <taxon>Ktedonobacteria</taxon>
        <taxon>Ktedonobacterales</taxon>
        <taxon>Ktedonobacteraceae</taxon>
        <taxon>Ktedonospora</taxon>
    </lineage>
</organism>
<dbReference type="AlphaFoldDB" id="A0A8J3MRW0"/>
<dbReference type="PANTHER" id="PTHR42103">
    <property type="entry name" value="ALPHA/BETA-HYDROLASES SUPERFAMILY PROTEIN"/>
    <property type="match status" value="1"/>
</dbReference>
<feature type="domain" description="AB hydrolase-1" evidence="1">
    <location>
        <begin position="38"/>
        <end position="144"/>
    </location>
</feature>
<dbReference type="RefSeq" id="WP_220194761.1">
    <property type="nucleotide sequence ID" value="NZ_BNJF01000001.1"/>
</dbReference>
<dbReference type="InterPro" id="IPR029058">
    <property type="entry name" value="AB_hydrolase_fold"/>
</dbReference>
<proteinExistence type="predicted"/>
<dbReference type="Gene3D" id="3.40.50.1820">
    <property type="entry name" value="alpha/beta hydrolase"/>
    <property type="match status" value="1"/>
</dbReference>
<evidence type="ECO:0000259" key="1">
    <source>
        <dbReference type="Pfam" id="PF00561"/>
    </source>
</evidence>
<dbReference type="InterPro" id="IPR000073">
    <property type="entry name" value="AB_hydrolase_1"/>
</dbReference>
<dbReference type="EMBL" id="BNJF01000001">
    <property type="protein sequence ID" value="GHO45430.1"/>
    <property type="molecule type" value="Genomic_DNA"/>
</dbReference>
<evidence type="ECO:0000313" key="2">
    <source>
        <dbReference type="EMBL" id="GHO45430.1"/>
    </source>
</evidence>
<gene>
    <name evidence="2" type="ORF">KSX_35930</name>
</gene>
<dbReference type="Proteomes" id="UP000612362">
    <property type="component" value="Unassembled WGS sequence"/>
</dbReference>
<accession>A0A8J3MRW0</accession>
<keyword evidence="3" id="KW-1185">Reference proteome</keyword>
<dbReference type="Pfam" id="PF00561">
    <property type="entry name" value="Abhydrolase_1"/>
    <property type="match status" value="1"/>
</dbReference>
<comment type="caution">
    <text evidence="2">The sequence shown here is derived from an EMBL/GenBank/DDBJ whole genome shotgun (WGS) entry which is preliminary data.</text>
</comment>
<protein>
    <recommendedName>
        <fullName evidence="1">AB hydrolase-1 domain-containing protein</fullName>
    </recommendedName>
</protein>